<dbReference type="GO" id="GO:0030154">
    <property type="term" value="P:cell differentiation"/>
    <property type="evidence" value="ECO:0007669"/>
    <property type="project" value="UniProtKB-KW"/>
</dbReference>
<dbReference type="AlphaFoldDB" id="A0AAW1YG26"/>
<organism evidence="8 9">
    <name type="scientific">Rubus argutus</name>
    <name type="common">Southern blackberry</name>
    <dbReference type="NCBI Taxonomy" id="59490"/>
    <lineage>
        <taxon>Eukaryota</taxon>
        <taxon>Viridiplantae</taxon>
        <taxon>Streptophyta</taxon>
        <taxon>Embryophyta</taxon>
        <taxon>Tracheophyta</taxon>
        <taxon>Spermatophyta</taxon>
        <taxon>Magnoliopsida</taxon>
        <taxon>eudicotyledons</taxon>
        <taxon>Gunneridae</taxon>
        <taxon>Pentapetalae</taxon>
        <taxon>rosids</taxon>
        <taxon>fabids</taxon>
        <taxon>Rosales</taxon>
        <taxon>Rosaceae</taxon>
        <taxon>Rosoideae</taxon>
        <taxon>Rosoideae incertae sedis</taxon>
        <taxon>Rubus</taxon>
    </lineage>
</organism>
<comment type="similarity">
    <text evidence="1 5">Belongs to the Frigida family.</text>
</comment>
<sequence length="545" mass="59151">MGTELVVATDRVQKFFNDLEAQKAILNTSTKLYATLSNHFNSLQKSLSQKSQSLEAKIQSLESRSREALESLNLREISLPERESSAAARISEQKDAALAEFERNVSGSLDLAETLKSFCRKMDSEGLLKFIVSKRKESVSLRAEIVQAMAEAVDAPRLVLDALEGFLAIKAKKVGVTDKRWACGLLVQALFPDVRSNSGPKGPAFARSVVERAARVADTWKAQMDELNKSGGGTLGAAEAVMFVQMVIGFQLKEKYSEEFYKKLVMEHAARRDMARLAGALQFGDIGDVIDELVKSGKEIEAVYFAFESGLTERFPPISLLKSYLKNSKKNASTISKNGNSSMAASEESSTVELNSIKAMIKCVEDHKLESEFSLEPLRKRATALEKAKADRKKNSAAASSKSHNKRSYGGGSLSGGSGRGGVGSSSFRPAKAAKYSNAYPTSFSRRNPNPPPQHSPVTRYPGPYNYPSPTVYDGPTSASYGSSYGVAHAQSPVAIPQQHIYSLSGDNNIGATSVFRSYGGQTSYGGPYDYSNVTPPSYQPPSYP</sequence>
<dbReference type="Proteomes" id="UP001457282">
    <property type="component" value="Unassembled WGS sequence"/>
</dbReference>
<gene>
    <name evidence="8" type="ORF">M0R45_003330</name>
</gene>
<evidence type="ECO:0000256" key="5">
    <source>
        <dbReference type="RuleBase" id="RU364012"/>
    </source>
</evidence>
<keyword evidence="4 5" id="KW-0287">Flowering</keyword>
<evidence type="ECO:0000313" key="9">
    <source>
        <dbReference type="Proteomes" id="UP001457282"/>
    </source>
</evidence>
<dbReference type="PANTHER" id="PTHR31791:SF10">
    <property type="entry name" value="FRIGIDA-LIKE PROTEIN"/>
    <property type="match status" value="1"/>
</dbReference>
<dbReference type="EMBL" id="JBEDUW010000001">
    <property type="protein sequence ID" value="KAK9947718.1"/>
    <property type="molecule type" value="Genomic_DNA"/>
</dbReference>
<keyword evidence="2 5" id="KW-0217">Developmental protein</keyword>
<evidence type="ECO:0000313" key="8">
    <source>
        <dbReference type="EMBL" id="KAK9947718.1"/>
    </source>
</evidence>
<keyword evidence="9" id="KW-1185">Reference proteome</keyword>
<feature type="region of interest" description="Disordered" evidence="7">
    <location>
        <begin position="384"/>
        <end position="466"/>
    </location>
</feature>
<feature type="region of interest" description="Disordered" evidence="7">
    <location>
        <begin position="525"/>
        <end position="545"/>
    </location>
</feature>
<feature type="compositionally biased region" description="Polar residues" evidence="7">
    <location>
        <begin position="439"/>
        <end position="448"/>
    </location>
</feature>
<dbReference type="GO" id="GO:0009908">
    <property type="term" value="P:flower development"/>
    <property type="evidence" value="ECO:0007669"/>
    <property type="project" value="UniProtKB-KW"/>
</dbReference>
<comment type="caution">
    <text evidence="8">The sequence shown here is derived from an EMBL/GenBank/DDBJ whole genome shotgun (WGS) entry which is preliminary data.</text>
</comment>
<keyword evidence="3 5" id="KW-0221">Differentiation</keyword>
<name>A0AAW1YG26_RUBAR</name>
<evidence type="ECO:0000256" key="4">
    <source>
        <dbReference type="ARBA" id="ARBA00023089"/>
    </source>
</evidence>
<evidence type="ECO:0000256" key="1">
    <source>
        <dbReference type="ARBA" id="ARBA00008956"/>
    </source>
</evidence>
<dbReference type="PANTHER" id="PTHR31791">
    <property type="entry name" value="FRIGIDA-LIKE PROTEIN 3-RELATED"/>
    <property type="match status" value="1"/>
</dbReference>
<keyword evidence="6" id="KW-0175">Coiled coil</keyword>
<reference evidence="8 9" key="1">
    <citation type="journal article" date="2023" name="G3 (Bethesda)">
        <title>A chromosome-length genome assembly and annotation of blackberry (Rubus argutus, cv. 'Hillquist').</title>
        <authorList>
            <person name="Bruna T."/>
            <person name="Aryal R."/>
            <person name="Dudchenko O."/>
            <person name="Sargent D.J."/>
            <person name="Mead D."/>
            <person name="Buti M."/>
            <person name="Cavallini A."/>
            <person name="Hytonen T."/>
            <person name="Andres J."/>
            <person name="Pham M."/>
            <person name="Weisz D."/>
            <person name="Mascagni F."/>
            <person name="Usai G."/>
            <person name="Natali L."/>
            <person name="Bassil N."/>
            <person name="Fernandez G.E."/>
            <person name="Lomsadze A."/>
            <person name="Armour M."/>
            <person name="Olukolu B."/>
            <person name="Poorten T."/>
            <person name="Britton C."/>
            <person name="Davik J."/>
            <person name="Ashrafi H."/>
            <person name="Aiden E.L."/>
            <person name="Borodovsky M."/>
            <person name="Worthington M."/>
        </authorList>
    </citation>
    <scope>NUCLEOTIDE SEQUENCE [LARGE SCALE GENOMIC DNA]</scope>
    <source>
        <strain evidence="8">PI 553951</strain>
    </source>
</reference>
<evidence type="ECO:0000256" key="7">
    <source>
        <dbReference type="SAM" id="MobiDB-lite"/>
    </source>
</evidence>
<feature type="compositionally biased region" description="Gly residues" evidence="7">
    <location>
        <begin position="409"/>
        <end position="424"/>
    </location>
</feature>
<dbReference type="Pfam" id="PF07899">
    <property type="entry name" value="Frigida"/>
    <property type="match status" value="1"/>
</dbReference>
<dbReference type="InterPro" id="IPR012474">
    <property type="entry name" value="Frigida"/>
</dbReference>
<evidence type="ECO:0000256" key="6">
    <source>
        <dbReference type="SAM" id="Coils"/>
    </source>
</evidence>
<feature type="coiled-coil region" evidence="6">
    <location>
        <begin position="44"/>
        <end position="71"/>
    </location>
</feature>
<proteinExistence type="inferred from homology"/>
<accession>A0AAW1YG26</accession>
<protein>
    <recommendedName>
        <fullName evidence="5">FRIGIDA-like protein</fullName>
    </recommendedName>
</protein>
<evidence type="ECO:0000256" key="2">
    <source>
        <dbReference type="ARBA" id="ARBA00022473"/>
    </source>
</evidence>
<evidence type="ECO:0000256" key="3">
    <source>
        <dbReference type="ARBA" id="ARBA00022782"/>
    </source>
</evidence>